<dbReference type="InterPro" id="IPR000801">
    <property type="entry name" value="Esterase-like"/>
</dbReference>
<dbReference type="PANTHER" id="PTHR48098:SF1">
    <property type="entry name" value="DIACYLGLYCEROL ACYLTRANSFERASE_MYCOLYLTRANSFERASE AG85A"/>
    <property type="match status" value="1"/>
</dbReference>
<reference evidence="2 4" key="1">
    <citation type="journal article" date="2019" name="Nat. Med.">
        <title>A library of human gut bacterial isolates paired with longitudinal multiomics data enables mechanistic microbiome research.</title>
        <authorList>
            <person name="Poyet M."/>
            <person name="Groussin M."/>
            <person name="Gibbons S.M."/>
            <person name="Avila-Pacheco J."/>
            <person name="Jiang X."/>
            <person name="Kearney S.M."/>
            <person name="Perrotta A.R."/>
            <person name="Berdy B."/>
            <person name="Zhao S."/>
            <person name="Lieberman T.D."/>
            <person name="Swanson P.K."/>
            <person name="Smith M."/>
            <person name="Roesemann S."/>
            <person name="Alexander J.E."/>
            <person name="Rich S.A."/>
            <person name="Livny J."/>
            <person name="Vlamakis H."/>
            <person name="Clish C."/>
            <person name="Bullock K."/>
            <person name="Deik A."/>
            <person name="Scott J."/>
            <person name="Pierce K.A."/>
            <person name="Xavier R.J."/>
            <person name="Alm E.J."/>
        </authorList>
    </citation>
    <scope>NUCLEOTIDE SEQUENCE [LARGE SCALE GENOMIC DNA]</scope>
    <source>
        <strain evidence="2 4">BIOML-A4</strain>
    </source>
</reference>
<organism evidence="1 3">
    <name type="scientific">Ruthenibacterium lactatiformans</name>
    <dbReference type="NCBI Taxonomy" id="1550024"/>
    <lineage>
        <taxon>Bacteria</taxon>
        <taxon>Bacillati</taxon>
        <taxon>Bacillota</taxon>
        <taxon>Clostridia</taxon>
        <taxon>Eubacteriales</taxon>
        <taxon>Oscillospiraceae</taxon>
        <taxon>Ruthenibacterium</taxon>
    </lineage>
</organism>
<dbReference type="InterPro" id="IPR050583">
    <property type="entry name" value="Mycobacterial_A85_antigen"/>
</dbReference>
<evidence type="ECO:0000313" key="3">
    <source>
        <dbReference type="Proteomes" id="UP000431913"/>
    </source>
</evidence>
<sequence>MAVFHITMFSNALHRLTEMTAIVPVEINEGASAGQCPQPEGPMKTVMLLHGFSGTHSDWLFGSRIQQLAMKYHIAVLCPTGENAFYVDDTKRDALYERYLCEVLAFARKVFPLSEKVEDTIIGGLSMGGYGALRNGLRHPELFGGIIALSSALITDALAQQPEHQGNMMASADYYEHVFGKPSEILGSDRDVKYLARQAQSGAYAVPEIFMACGTEDFLLAANDDFSAYLDSIGVRHTYIKNPGIHDWAFWDAHIEIALEQFFGGAQ</sequence>
<dbReference type="EMBL" id="VUNJ01000016">
    <property type="protein sequence ID" value="MST92915.1"/>
    <property type="molecule type" value="Genomic_DNA"/>
</dbReference>
<dbReference type="Proteomes" id="UP000472755">
    <property type="component" value="Unassembled WGS sequence"/>
</dbReference>
<evidence type="ECO:0000313" key="1">
    <source>
        <dbReference type="EMBL" id="MST92915.1"/>
    </source>
</evidence>
<accession>A0A6I2UDA6</accession>
<dbReference type="RefSeq" id="WP_009322917.1">
    <property type="nucleotide sequence ID" value="NZ_CATXDA010000002.1"/>
</dbReference>
<name>A0A6I2UDA6_9FIRM</name>
<reference evidence="1 3" key="2">
    <citation type="submission" date="2019-08" db="EMBL/GenBank/DDBJ databases">
        <title>In-depth cultivation of the pig gut microbiome towards novel bacterial diversity and tailored functional studies.</title>
        <authorList>
            <person name="Wylensek D."/>
            <person name="Hitch T.C.A."/>
            <person name="Clavel T."/>
        </authorList>
    </citation>
    <scope>NUCLEOTIDE SEQUENCE [LARGE SCALE GENOMIC DNA]</scope>
    <source>
        <strain evidence="1 3">WCA3-601-WT-6J</strain>
    </source>
</reference>
<proteinExistence type="predicted"/>
<evidence type="ECO:0000313" key="4">
    <source>
        <dbReference type="Proteomes" id="UP000472755"/>
    </source>
</evidence>
<evidence type="ECO:0000313" key="2">
    <source>
        <dbReference type="EMBL" id="MTS26614.1"/>
    </source>
</evidence>
<dbReference type="Proteomes" id="UP000431913">
    <property type="component" value="Unassembled WGS sequence"/>
</dbReference>
<protein>
    <submittedName>
        <fullName evidence="1">Acetylesterase</fullName>
    </submittedName>
</protein>
<dbReference type="PANTHER" id="PTHR48098">
    <property type="entry name" value="ENTEROCHELIN ESTERASE-RELATED"/>
    <property type="match status" value="1"/>
</dbReference>
<gene>
    <name evidence="1" type="ORF">FYJ76_13415</name>
    <name evidence="2" type="ORF">GMD59_04845</name>
</gene>
<comment type="caution">
    <text evidence="1">The sequence shown here is derived from an EMBL/GenBank/DDBJ whole genome shotgun (WGS) entry which is preliminary data.</text>
</comment>
<dbReference type="EMBL" id="WMZU01000005">
    <property type="protein sequence ID" value="MTS26614.1"/>
    <property type="molecule type" value="Genomic_DNA"/>
</dbReference>
<dbReference type="Pfam" id="PF00756">
    <property type="entry name" value="Esterase"/>
    <property type="match status" value="1"/>
</dbReference>
<dbReference type="AlphaFoldDB" id="A0A6I2UDA6"/>
<dbReference type="Gene3D" id="3.40.50.1820">
    <property type="entry name" value="alpha/beta hydrolase"/>
    <property type="match status" value="1"/>
</dbReference>
<dbReference type="GO" id="GO:0016747">
    <property type="term" value="F:acyltransferase activity, transferring groups other than amino-acyl groups"/>
    <property type="evidence" value="ECO:0007669"/>
    <property type="project" value="TreeGrafter"/>
</dbReference>
<dbReference type="SUPFAM" id="SSF53474">
    <property type="entry name" value="alpha/beta-Hydrolases"/>
    <property type="match status" value="1"/>
</dbReference>
<dbReference type="InterPro" id="IPR029058">
    <property type="entry name" value="AB_hydrolase_fold"/>
</dbReference>